<dbReference type="GO" id="GO:0009654">
    <property type="term" value="C:photosystem II oxygen evolving complex"/>
    <property type="evidence" value="ECO:0007669"/>
    <property type="project" value="InterPro"/>
</dbReference>
<dbReference type="AlphaFoldDB" id="A0A0B2SHN9"/>
<evidence type="ECO:0000313" key="10">
    <source>
        <dbReference type="EMBL" id="KHN44565.1"/>
    </source>
</evidence>
<evidence type="ECO:0000256" key="8">
    <source>
        <dbReference type="ARBA" id="ARBA00023276"/>
    </source>
</evidence>
<dbReference type="GO" id="GO:0019898">
    <property type="term" value="C:extrinsic component of membrane"/>
    <property type="evidence" value="ECO:0007669"/>
    <property type="project" value="InterPro"/>
</dbReference>
<evidence type="ECO:0000256" key="2">
    <source>
        <dbReference type="ARBA" id="ARBA00022528"/>
    </source>
</evidence>
<reference evidence="10" key="1">
    <citation type="submission" date="2014-07" db="EMBL/GenBank/DDBJ databases">
        <title>Identification of a novel salt tolerance gene in wild soybean by whole-genome sequencing.</title>
        <authorList>
            <person name="Lam H.-M."/>
            <person name="Qi X."/>
            <person name="Li M.-W."/>
            <person name="Liu X."/>
            <person name="Xie M."/>
            <person name="Ni M."/>
            <person name="Xu X."/>
        </authorList>
    </citation>
    <scope>NUCLEOTIDE SEQUENCE [LARGE SCALE GENOMIC DNA]</scope>
    <source>
        <tissue evidence="10">Root</tissue>
    </source>
</reference>
<dbReference type="SUPFAM" id="SSF101112">
    <property type="entry name" value="Oxygen-evolving enhancer protein 3"/>
    <property type="match status" value="1"/>
</dbReference>
<evidence type="ECO:0000256" key="1">
    <source>
        <dbReference type="ARBA" id="ARBA00004334"/>
    </source>
</evidence>
<dbReference type="PANTHER" id="PTHR33399:SF3">
    <property type="entry name" value="OXYGEN-EVOLVING ENHANCER PROTEIN 3-1, CHLOROPLASTIC"/>
    <property type="match status" value="1"/>
</dbReference>
<dbReference type="InterPro" id="IPR023222">
    <property type="entry name" value="PsbQ-like_dom_sf"/>
</dbReference>
<accession>A0A0B2SHN9</accession>
<dbReference type="GO" id="GO:0009767">
    <property type="term" value="P:photosynthetic electron transport chain"/>
    <property type="evidence" value="ECO:0007669"/>
    <property type="project" value="TreeGrafter"/>
</dbReference>
<dbReference type="GO" id="GO:0005509">
    <property type="term" value="F:calcium ion binding"/>
    <property type="evidence" value="ECO:0007669"/>
    <property type="project" value="InterPro"/>
</dbReference>
<evidence type="ECO:0000256" key="5">
    <source>
        <dbReference type="ARBA" id="ARBA00022946"/>
    </source>
</evidence>
<evidence type="ECO:0000256" key="3">
    <source>
        <dbReference type="ARBA" id="ARBA00022531"/>
    </source>
</evidence>
<evidence type="ECO:0000256" key="7">
    <source>
        <dbReference type="ARBA" id="ARBA00023136"/>
    </source>
</evidence>
<dbReference type="GO" id="GO:0009535">
    <property type="term" value="C:chloroplast thylakoid membrane"/>
    <property type="evidence" value="ECO:0007669"/>
    <property type="project" value="UniProtKB-SubCell"/>
</dbReference>
<keyword evidence="2" id="KW-0150">Chloroplast</keyword>
<protein>
    <submittedName>
        <fullName evidence="10">Oxygen-evolving enhancer protein 3-2, chloroplastic</fullName>
    </submittedName>
</protein>
<dbReference type="Pfam" id="PF05757">
    <property type="entry name" value="PsbQ"/>
    <property type="match status" value="1"/>
</dbReference>
<keyword evidence="8" id="KW-0604">Photosystem II</keyword>
<evidence type="ECO:0000256" key="9">
    <source>
        <dbReference type="ARBA" id="ARBA00035649"/>
    </source>
</evidence>
<proteinExistence type="inferred from homology"/>
<comment type="similarity">
    <text evidence="9">Belongs to the PsbQ family.</text>
</comment>
<name>A0A0B2SHN9_GLYSO</name>
<keyword evidence="6" id="KW-0793">Thylakoid</keyword>
<dbReference type="PANTHER" id="PTHR33399">
    <property type="entry name" value="OXYGEN-EVOLVING ENHANCER PROTEIN 3-1, CHLOROPLASTIC"/>
    <property type="match status" value="1"/>
</dbReference>
<evidence type="ECO:0000256" key="4">
    <source>
        <dbReference type="ARBA" id="ARBA00022640"/>
    </source>
</evidence>
<dbReference type="InterPro" id="IPR008797">
    <property type="entry name" value="PSII_PsbQ"/>
</dbReference>
<comment type="subcellular location">
    <subcellularLocation>
        <location evidence="1">Plastid</location>
        <location evidence="1">Chloroplast thylakoid membrane</location>
    </subcellularLocation>
</comment>
<evidence type="ECO:0000256" key="6">
    <source>
        <dbReference type="ARBA" id="ARBA00023078"/>
    </source>
</evidence>
<gene>
    <name evidence="10" type="ORF">glysoja_042714</name>
</gene>
<dbReference type="Proteomes" id="UP000053555">
    <property type="component" value="Unassembled WGS sequence"/>
</dbReference>
<keyword evidence="3" id="KW-0602">Photosynthesis</keyword>
<sequence length="215" mass="22845">MAQAMASMTSLRGSSQAVLEGSLGSTRLNVGSGSRVASVTRAGFTVRAQQQQVNGGEVQSSRRAVLSLVAAGLTTGSFVQAVLADAKPIKVGPPPPPSGGLRSSLNHCLQLTDAAQRAKESAKEIVGVKKLIEKKAWPYVQNDLRLRAEYLRFDLNTVIAAKPKDEKKSLKELTGKLFQDISNLDHAAKIKSSPEAEKYYAATVSSLNDVLAKLG</sequence>
<keyword evidence="4" id="KW-0934">Plastid</keyword>
<dbReference type="InterPro" id="IPR054099">
    <property type="entry name" value="PSII_PsbQ_pln"/>
</dbReference>
<dbReference type="EMBL" id="KN643155">
    <property type="protein sequence ID" value="KHN44565.1"/>
    <property type="molecule type" value="Genomic_DNA"/>
</dbReference>
<keyword evidence="7" id="KW-0472">Membrane</keyword>
<organism evidence="10">
    <name type="scientific">Glycine soja</name>
    <name type="common">Wild soybean</name>
    <dbReference type="NCBI Taxonomy" id="3848"/>
    <lineage>
        <taxon>Eukaryota</taxon>
        <taxon>Viridiplantae</taxon>
        <taxon>Streptophyta</taxon>
        <taxon>Embryophyta</taxon>
        <taxon>Tracheophyta</taxon>
        <taxon>Spermatophyta</taxon>
        <taxon>Magnoliopsida</taxon>
        <taxon>eudicotyledons</taxon>
        <taxon>Gunneridae</taxon>
        <taxon>Pentapetalae</taxon>
        <taxon>rosids</taxon>
        <taxon>fabids</taxon>
        <taxon>Fabales</taxon>
        <taxon>Fabaceae</taxon>
        <taxon>Papilionoideae</taxon>
        <taxon>50 kb inversion clade</taxon>
        <taxon>NPAAA clade</taxon>
        <taxon>indigoferoid/millettioid clade</taxon>
        <taxon>Phaseoleae</taxon>
        <taxon>Glycine</taxon>
        <taxon>Glycine subgen. Soja</taxon>
    </lineage>
</organism>
<keyword evidence="5" id="KW-0809">Transit peptide</keyword>
<dbReference type="Gene3D" id="1.20.120.290">
    <property type="entry name" value="Oxygen-evolving enhancer protein 3 (PsbQ), four-helix up-down bundle"/>
    <property type="match status" value="1"/>
</dbReference>